<keyword evidence="1" id="KW-1133">Transmembrane helix</keyword>
<dbReference type="PANTHER" id="PTHR30273">
    <property type="entry name" value="PERIPLASMIC SIGNAL SENSOR AND SIGMA FACTOR ACTIVATOR FECR-RELATED"/>
    <property type="match status" value="1"/>
</dbReference>
<evidence type="ECO:0000256" key="1">
    <source>
        <dbReference type="SAM" id="Phobius"/>
    </source>
</evidence>
<dbReference type="Gene3D" id="3.55.50.30">
    <property type="match status" value="1"/>
</dbReference>
<reference evidence="4 5" key="1">
    <citation type="submission" date="2018-04" db="EMBL/GenBank/DDBJ databases">
        <title>Complete genome uncultured novel isolate.</title>
        <authorList>
            <person name="Merlino G."/>
        </authorList>
    </citation>
    <scope>NUCLEOTIDE SEQUENCE [LARGE SCALE GENOMIC DNA]</scope>
    <source>
        <strain evidence="5">R1DC9</strain>
    </source>
</reference>
<dbReference type="GO" id="GO:0016989">
    <property type="term" value="F:sigma factor antagonist activity"/>
    <property type="evidence" value="ECO:0007669"/>
    <property type="project" value="TreeGrafter"/>
</dbReference>
<dbReference type="OrthoDB" id="1523489at2"/>
<protein>
    <recommendedName>
        <fullName evidence="6">FecR family protein</fullName>
    </recommendedName>
</protein>
<evidence type="ECO:0000259" key="2">
    <source>
        <dbReference type="Pfam" id="PF04773"/>
    </source>
</evidence>
<keyword evidence="1" id="KW-0812">Transmembrane</keyword>
<dbReference type="Proteomes" id="UP000298616">
    <property type="component" value="Chromosome"/>
</dbReference>
<accession>A0A4D7JKL2</accession>
<dbReference type="Gene3D" id="2.60.120.1440">
    <property type="match status" value="1"/>
</dbReference>
<dbReference type="Pfam" id="PF04773">
    <property type="entry name" value="FecR"/>
    <property type="match status" value="1"/>
</dbReference>
<dbReference type="AlphaFoldDB" id="A0A4D7JKL2"/>
<keyword evidence="1" id="KW-0472">Membrane</keyword>
<evidence type="ECO:0000313" key="5">
    <source>
        <dbReference type="Proteomes" id="UP000298616"/>
    </source>
</evidence>
<dbReference type="PIRSF" id="PIRSF018266">
    <property type="entry name" value="FecR"/>
    <property type="match status" value="1"/>
</dbReference>
<sequence>MSENYIEKWLNGELSEQEKLEFENSPEFESLKKLTSSIDKFKAPELNKEKEWQRIKGSIQERSHQETKKSVQWFPTFIKVAAAIALLVTAYIYFFSNNITTVSTSIAEKKTVVLPDSSIVILNSLSSISYNDNNWENQREVKMEGEALFTVRKGSKFEVEASSGKIKVLGTQFNVRERESLFEVICYEGLVQVNKDDEEVKLTPNKIFRSFGGDYSLDEKIGLTPHLATDESAFYSVPVKEVLNEFERQYEVNISVKDINLQQDFTGKFTHTDIDLALKSITVPLDISYEIEGEKVILTKK</sequence>
<dbReference type="InterPro" id="IPR032508">
    <property type="entry name" value="FecR_C"/>
</dbReference>
<dbReference type="KEGG" id="fpf:DCC35_11010"/>
<feature type="domain" description="Protein FecR C-terminal" evidence="3">
    <location>
        <begin position="234"/>
        <end position="298"/>
    </location>
</feature>
<dbReference type="Pfam" id="PF16344">
    <property type="entry name" value="FecR_C"/>
    <property type="match status" value="1"/>
</dbReference>
<gene>
    <name evidence="4" type="ORF">DCC35_11010</name>
</gene>
<keyword evidence="5" id="KW-1185">Reference proteome</keyword>
<dbReference type="PANTHER" id="PTHR30273:SF2">
    <property type="entry name" value="PROTEIN FECR"/>
    <property type="match status" value="1"/>
</dbReference>
<proteinExistence type="predicted"/>
<evidence type="ECO:0000313" key="4">
    <source>
        <dbReference type="EMBL" id="QCK15237.1"/>
    </source>
</evidence>
<organism evidence="4 5">
    <name type="scientific">Mangrovivirga cuniculi</name>
    <dbReference type="NCBI Taxonomy" id="2715131"/>
    <lineage>
        <taxon>Bacteria</taxon>
        <taxon>Pseudomonadati</taxon>
        <taxon>Bacteroidota</taxon>
        <taxon>Cytophagia</taxon>
        <taxon>Cytophagales</taxon>
        <taxon>Mangrovivirgaceae</taxon>
        <taxon>Mangrovivirga</taxon>
    </lineage>
</organism>
<dbReference type="EMBL" id="CP028923">
    <property type="protein sequence ID" value="QCK15237.1"/>
    <property type="molecule type" value="Genomic_DNA"/>
</dbReference>
<dbReference type="InterPro" id="IPR012373">
    <property type="entry name" value="Ferrdict_sens_TM"/>
</dbReference>
<feature type="domain" description="FecR protein" evidence="2">
    <location>
        <begin position="101"/>
        <end position="192"/>
    </location>
</feature>
<name>A0A4D7JKL2_9BACT</name>
<feature type="transmembrane region" description="Helical" evidence="1">
    <location>
        <begin position="73"/>
        <end position="94"/>
    </location>
</feature>
<evidence type="ECO:0008006" key="6">
    <source>
        <dbReference type="Google" id="ProtNLM"/>
    </source>
</evidence>
<dbReference type="InterPro" id="IPR006860">
    <property type="entry name" value="FecR"/>
</dbReference>
<evidence type="ECO:0000259" key="3">
    <source>
        <dbReference type="Pfam" id="PF16344"/>
    </source>
</evidence>
<dbReference type="RefSeq" id="WP_137090822.1">
    <property type="nucleotide sequence ID" value="NZ_CP028923.1"/>
</dbReference>